<evidence type="ECO:0000256" key="10">
    <source>
        <dbReference type="SAM" id="Phobius"/>
    </source>
</evidence>
<dbReference type="PANTHER" id="PTHR45436">
    <property type="entry name" value="SENSOR HISTIDINE KINASE YKOH"/>
    <property type="match status" value="1"/>
</dbReference>
<keyword evidence="8 10" id="KW-1133">Transmembrane helix</keyword>
<evidence type="ECO:0000313" key="12">
    <source>
        <dbReference type="EMBL" id="MEY6432222.1"/>
    </source>
</evidence>
<dbReference type="InterPro" id="IPR005467">
    <property type="entry name" value="His_kinase_dom"/>
</dbReference>
<dbReference type="PROSITE" id="PS50109">
    <property type="entry name" value="HIS_KIN"/>
    <property type="match status" value="1"/>
</dbReference>
<dbReference type="SUPFAM" id="SSF55874">
    <property type="entry name" value="ATPase domain of HSP90 chaperone/DNA topoisomerase II/histidine kinase"/>
    <property type="match status" value="1"/>
</dbReference>
<dbReference type="SMART" id="SM00387">
    <property type="entry name" value="HATPase_c"/>
    <property type="match status" value="1"/>
</dbReference>
<dbReference type="InterPro" id="IPR003594">
    <property type="entry name" value="HATPase_dom"/>
</dbReference>
<dbReference type="InterPro" id="IPR036890">
    <property type="entry name" value="HATPase_C_sf"/>
</dbReference>
<name>A0ABV4BFU8_9GAMM</name>
<dbReference type="RefSeq" id="WP_369666612.1">
    <property type="nucleotide sequence ID" value="NZ_JBDKXB010000007.1"/>
</dbReference>
<feature type="transmembrane region" description="Helical" evidence="10">
    <location>
        <begin position="177"/>
        <end position="197"/>
    </location>
</feature>
<evidence type="ECO:0000256" key="9">
    <source>
        <dbReference type="ARBA" id="ARBA00023136"/>
    </source>
</evidence>
<dbReference type="SUPFAM" id="SSF47384">
    <property type="entry name" value="Homodimeric domain of signal transducing histidine kinase"/>
    <property type="match status" value="1"/>
</dbReference>
<keyword evidence="6 10" id="KW-0812">Transmembrane</keyword>
<evidence type="ECO:0000259" key="11">
    <source>
        <dbReference type="PROSITE" id="PS50109"/>
    </source>
</evidence>
<dbReference type="PRINTS" id="PR00344">
    <property type="entry name" value="BCTRLSENSOR"/>
</dbReference>
<evidence type="ECO:0000256" key="5">
    <source>
        <dbReference type="ARBA" id="ARBA00022679"/>
    </source>
</evidence>
<feature type="domain" description="Histidine kinase" evidence="11">
    <location>
        <begin position="253"/>
        <end position="456"/>
    </location>
</feature>
<protein>
    <recommendedName>
        <fullName evidence="3">histidine kinase</fullName>
        <ecNumber evidence="3">2.7.13.3</ecNumber>
    </recommendedName>
</protein>
<dbReference type="EMBL" id="JBDKXB010000007">
    <property type="protein sequence ID" value="MEY6432222.1"/>
    <property type="molecule type" value="Genomic_DNA"/>
</dbReference>
<comment type="catalytic activity">
    <reaction evidence="1">
        <text>ATP + protein L-histidine = ADP + protein N-phospho-L-histidine.</text>
        <dbReference type="EC" id="2.7.13.3"/>
    </reaction>
</comment>
<dbReference type="PANTHER" id="PTHR45436:SF5">
    <property type="entry name" value="SENSOR HISTIDINE KINASE TRCS"/>
    <property type="match status" value="1"/>
</dbReference>
<dbReference type="InterPro" id="IPR004358">
    <property type="entry name" value="Sig_transdc_His_kin-like_C"/>
</dbReference>
<evidence type="ECO:0000256" key="3">
    <source>
        <dbReference type="ARBA" id="ARBA00012438"/>
    </source>
</evidence>
<dbReference type="Gene3D" id="1.10.287.130">
    <property type="match status" value="1"/>
</dbReference>
<reference evidence="12 13" key="1">
    <citation type="submission" date="2024-05" db="EMBL/GenBank/DDBJ databases">
        <title>Genome Sequence and Characterization of the New Strain Purple Sulfur Bacterium of Genus Thioalkalicoccus.</title>
        <authorList>
            <person name="Bryantseva I.A."/>
            <person name="Kyndt J.A."/>
            <person name="Imhoff J.F."/>
        </authorList>
    </citation>
    <scope>NUCLEOTIDE SEQUENCE [LARGE SCALE GENOMIC DNA]</scope>
    <source>
        <strain evidence="12 13">Um2</strain>
    </source>
</reference>
<dbReference type="InterPro" id="IPR036097">
    <property type="entry name" value="HisK_dim/P_sf"/>
</dbReference>
<dbReference type="InterPro" id="IPR050428">
    <property type="entry name" value="TCS_sensor_his_kinase"/>
</dbReference>
<dbReference type="Pfam" id="PF02518">
    <property type="entry name" value="HATPase_c"/>
    <property type="match status" value="1"/>
</dbReference>
<keyword evidence="4" id="KW-0597">Phosphoprotein</keyword>
<comment type="subcellular location">
    <subcellularLocation>
        <location evidence="2">Membrane</location>
    </subcellularLocation>
</comment>
<sequence length="460" mass="49954">MTRRSLRVRLWISAAVSILLAVLIAGWGLVALFERHVERRLGEELHLHLNQLAAATSLAPDGVLGLAREPLDPRFAEPFSGLYWQIDAPIGGVEQAGWRRSRSLWDTVLALPTDRLDFGEVHTHQVPGPAGQTLLVQERRLLLADGATDHPVRLAVALDRADLIAARNAFAREMQPYLALIALAFVVATAAQIQTGLAPLEAVRRGVEAIRSGQAQRLADPYPDEVMPLITEVNALLVAREQAVARARAWTADLAHGLKTPLSALTADAQRLREQGHTALAEDLELTAQVMRRRIERELIRARIRTEAHPGQASADVEVVLARLLRTLQRIPGGAGLDWHLEAPTKTVVAMRPDDLMELLGNLLENAAQWAAHQVHVVVTTGRQIRIRIGDDGPGVPAGQRPQLGKRGLRLDEGRAGTGLGLAIAQDIVEAYGGELRFGQAPIGGLEVELRLPVAERGAA</sequence>
<evidence type="ECO:0000256" key="8">
    <source>
        <dbReference type="ARBA" id="ARBA00022989"/>
    </source>
</evidence>
<keyword evidence="13" id="KW-1185">Reference proteome</keyword>
<evidence type="ECO:0000256" key="1">
    <source>
        <dbReference type="ARBA" id="ARBA00000085"/>
    </source>
</evidence>
<evidence type="ECO:0000256" key="4">
    <source>
        <dbReference type="ARBA" id="ARBA00022553"/>
    </source>
</evidence>
<feature type="transmembrane region" description="Helical" evidence="10">
    <location>
        <begin position="12"/>
        <end position="33"/>
    </location>
</feature>
<evidence type="ECO:0000256" key="6">
    <source>
        <dbReference type="ARBA" id="ARBA00022692"/>
    </source>
</evidence>
<keyword evidence="7 12" id="KW-0418">Kinase</keyword>
<evidence type="ECO:0000313" key="13">
    <source>
        <dbReference type="Proteomes" id="UP001564408"/>
    </source>
</evidence>
<organism evidence="12 13">
    <name type="scientific">Thioalkalicoccus limnaeus</name>
    <dbReference type="NCBI Taxonomy" id="120681"/>
    <lineage>
        <taxon>Bacteria</taxon>
        <taxon>Pseudomonadati</taxon>
        <taxon>Pseudomonadota</taxon>
        <taxon>Gammaproteobacteria</taxon>
        <taxon>Chromatiales</taxon>
        <taxon>Chromatiaceae</taxon>
        <taxon>Thioalkalicoccus</taxon>
    </lineage>
</organism>
<dbReference type="Proteomes" id="UP001564408">
    <property type="component" value="Unassembled WGS sequence"/>
</dbReference>
<dbReference type="Gene3D" id="3.30.565.10">
    <property type="entry name" value="Histidine kinase-like ATPase, C-terminal domain"/>
    <property type="match status" value="1"/>
</dbReference>
<evidence type="ECO:0000256" key="2">
    <source>
        <dbReference type="ARBA" id="ARBA00004370"/>
    </source>
</evidence>
<evidence type="ECO:0000256" key="7">
    <source>
        <dbReference type="ARBA" id="ARBA00022777"/>
    </source>
</evidence>
<keyword evidence="5 12" id="KW-0808">Transferase</keyword>
<dbReference type="GO" id="GO:0004673">
    <property type="term" value="F:protein histidine kinase activity"/>
    <property type="evidence" value="ECO:0007669"/>
    <property type="project" value="UniProtKB-EC"/>
</dbReference>
<proteinExistence type="predicted"/>
<dbReference type="EC" id="2.7.13.3" evidence="3"/>
<gene>
    <name evidence="12" type="ORF">ABC977_07330</name>
</gene>
<keyword evidence="9 10" id="KW-0472">Membrane</keyword>
<accession>A0ABV4BFU8</accession>
<comment type="caution">
    <text evidence="12">The sequence shown here is derived from an EMBL/GenBank/DDBJ whole genome shotgun (WGS) entry which is preliminary data.</text>
</comment>